<reference evidence="1" key="1">
    <citation type="submission" date="2023-08" db="EMBL/GenBank/DDBJ databases">
        <title>A de novo genome assembly of Solanum verrucosum Schlechtendal, a Mexican diploid species geographically isolated from the other diploid A-genome species in potato relatives.</title>
        <authorList>
            <person name="Hosaka K."/>
        </authorList>
    </citation>
    <scope>NUCLEOTIDE SEQUENCE</scope>
    <source>
        <tissue evidence="1">Young leaves</tissue>
    </source>
</reference>
<dbReference type="Proteomes" id="UP001234989">
    <property type="component" value="Chromosome 2"/>
</dbReference>
<protein>
    <submittedName>
        <fullName evidence="1">Uncharacterized protein</fullName>
    </submittedName>
</protein>
<evidence type="ECO:0000313" key="2">
    <source>
        <dbReference type="Proteomes" id="UP001234989"/>
    </source>
</evidence>
<name>A0AAF0Q5Z6_SOLVR</name>
<dbReference type="AlphaFoldDB" id="A0AAF0Q5Z6"/>
<gene>
    <name evidence="1" type="ORF">MTR67_010353</name>
</gene>
<evidence type="ECO:0000313" key="1">
    <source>
        <dbReference type="EMBL" id="WMV16968.1"/>
    </source>
</evidence>
<organism evidence="1 2">
    <name type="scientific">Solanum verrucosum</name>
    <dbReference type="NCBI Taxonomy" id="315347"/>
    <lineage>
        <taxon>Eukaryota</taxon>
        <taxon>Viridiplantae</taxon>
        <taxon>Streptophyta</taxon>
        <taxon>Embryophyta</taxon>
        <taxon>Tracheophyta</taxon>
        <taxon>Spermatophyta</taxon>
        <taxon>Magnoliopsida</taxon>
        <taxon>eudicotyledons</taxon>
        <taxon>Gunneridae</taxon>
        <taxon>Pentapetalae</taxon>
        <taxon>asterids</taxon>
        <taxon>lamiids</taxon>
        <taxon>Solanales</taxon>
        <taxon>Solanaceae</taxon>
        <taxon>Solanoideae</taxon>
        <taxon>Solaneae</taxon>
        <taxon>Solanum</taxon>
    </lineage>
</organism>
<sequence>MASKRKKAQPPTTLQKLPTMVYLGKISQSTWQYEWRTCDELAKKAQRSKVKPE</sequence>
<accession>A0AAF0Q5Z6</accession>
<proteinExistence type="predicted"/>
<dbReference type="EMBL" id="CP133613">
    <property type="protein sequence ID" value="WMV16968.1"/>
    <property type="molecule type" value="Genomic_DNA"/>
</dbReference>
<keyword evidence="2" id="KW-1185">Reference proteome</keyword>
<feature type="non-terminal residue" evidence="1">
    <location>
        <position position="53"/>
    </location>
</feature>